<keyword evidence="3" id="KW-1185">Reference proteome</keyword>
<evidence type="ECO:0000313" key="2">
    <source>
        <dbReference type="EMBL" id="QDL36455.1"/>
    </source>
</evidence>
<dbReference type="Proteomes" id="UP000316798">
    <property type="component" value="Chromosome"/>
</dbReference>
<sequence>MTNAAAAMPCDPQAALRKHPIPLQDIVQHTPDHAAGRHRDQRQIPSPALRLRQPDTEHVMGRHSATILACACLAMRQGIRLLSTTTLVSASASMQLRAITETLLVMATPAPPRGIDNYTGFGSI</sequence>
<proteinExistence type="predicted"/>
<reference evidence="2 3" key="1">
    <citation type="submission" date="2019-01" db="EMBL/GenBank/DDBJ databases">
        <title>Genomic insights into a novel species Rhodoferax sp.</title>
        <authorList>
            <person name="Jin L."/>
        </authorList>
    </citation>
    <scope>NUCLEOTIDE SEQUENCE [LARGE SCALE GENOMIC DNA]</scope>
    <source>
        <strain evidence="2 3">CHu59-6-5</strain>
    </source>
</reference>
<feature type="compositionally biased region" description="Basic and acidic residues" evidence="1">
    <location>
        <begin position="30"/>
        <end position="42"/>
    </location>
</feature>
<evidence type="ECO:0000313" key="3">
    <source>
        <dbReference type="Proteomes" id="UP000316798"/>
    </source>
</evidence>
<feature type="region of interest" description="Disordered" evidence="1">
    <location>
        <begin position="29"/>
        <end position="48"/>
    </location>
</feature>
<protein>
    <submittedName>
        <fullName evidence="2">Uncharacterized protein</fullName>
    </submittedName>
</protein>
<dbReference type="EMBL" id="CP035503">
    <property type="protein sequence ID" value="QDL36455.1"/>
    <property type="molecule type" value="Genomic_DNA"/>
</dbReference>
<evidence type="ECO:0000256" key="1">
    <source>
        <dbReference type="SAM" id="MobiDB-lite"/>
    </source>
</evidence>
<name>A0A515D7R6_9BURK</name>
<dbReference type="AlphaFoldDB" id="A0A515D7R6"/>
<gene>
    <name evidence="2" type="ORF">EUB48_03445</name>
</gene>
<dbReference type="KEGG" id="rhf:EUB48_03445"/>
<accession>A0A515D7R6</accession>
<organism evidence="2 3">
    <name type="scientific">Rhodoferax sediminis</name>
    <dbReference type="NCBI Taxonomy" id="2509614"/>
    <lineage>
        <taxon>Bacteria</taxon>
        <taxon>Pseudomonadati</taxon>
        <taxon>Pseudomonadota</taxon>
        <taxon>Betaproteobacteria</taxon>
        <taxon>Burkholderiales</taxon>
        <taxon>Comamonadaceae</taxon>
        <taxon>Rhodoferax</taxon>
    </lineage>
</organism>
<dbReference type="RefSeq" id="WP_142817629.1">
    <property type="nucleotide sequence ID" value="NZ_CP035503.1"/>
</dbReference>